<keyword evidence="6" id="KW-1185">Reference proteome</keyword>
<dbReference type="EC" id="2.7.1.-" evidence="4"/>
<dbReference type="AlphaFoldDB" id="A0AAD8P0L9"/>
<keyword evidence="3 4" id="KW-0324">Glycolysis</keyword>
<dbReference type="GO" id="GO:0004340">
    <property type="term" value="F:glucokinase activity"/>
    <property type="evidence" value="ECO:0007669"/>
    <property type="project" value="TreeGrafter"/>
</dbReference>
<dbReference type="EMBL" id="JAUHHV010000004">
    <property type="protein sequence ID" value="KAK1427847.1"/>
    <property type="molecule type" value="Genomic_DNA"/>
</dbReference>
<dbReference type="GO" id="GO:0005829">
    <property type="term" value="C:cytosol"/>
    <property type="evidence" value="ECO:0007669"/>
    <property type="project" value="TreeGrafter"/>
</dbReference>
<evidence type="ECO:0000313" key="6">
    <source>
        <dbReference type="Proteomes" id="UP001229421"/>
    </source>
</evidence>
<keyword evidence="4" id="KW-0067">ATP-binding</keyword>
<comment type="similarity">
    <text evidence="4">Belongs to the hexokinase family.</text>
</comment>
<accession>A0AAD8P0L9</accession>
<dbReference type="Gene3D" id="3.30.420.40">
    <property type="match status" value="1"/>
</dbReference>
<evidence type="ECO:0000256" key="3">
    <source>
        <dbReference type="ARBA" id="ARBA00023152"/>
    </source>
</evidence>
<dbReference type="GO" id="GO:0005536">
    <property type="term" value="F:D-glucose binding"/>
    <property type="evidence" value="ECO:0007669"/>
    <property type="project" value="InterPro"/>
</dbReference>
<dbReference type="GO" id="GO:0006006">
    <property type="term" value="P:glucose metabolic process"/>
    <property type="evidence" value="ECO:0007669"/>
    <property type="project" value="TreeGrafter"/>
</dbReference>
<dbReference type="PANTHER" id="PTHR19443">
    <property type="entry name" value="HEXOKINASE"/>
    <property type="match status" value="1"/>
</dbReference>
<dbReference type="GO" id="GO:0008865">
    <property type="term" value="F:fructokinase activity"/>
    <property type="evidence" value="ECO:0007669"/>
    <property type="project" value="TreeGrafter"/>
</dbReference>
<evidence type="ECO:0000256" key="4">
    <source>
        <dbReference type="RuleBase" id="RU362007"/>
    </source>
</evidence>
<comment type="caution">
    <text evidence="5">The sequence shown here is derived from an EMBL/GenBank/DDBJ whole genome shotgun (WGS) entry which is preliminary data.</text>
</comment>
<protein>
    <recommendedName>
        <fullName evidence="4">Phosphotransferase</fullName>
        <ecNumber evidence="4">2.7.1.-</ecNumber>
    </recommendedName>
</protein>
<evidence type="ECO:0000313" key="5">
    <source>
        <dbReference type="EMBL" id="KAK1427847.1"/>
    </source>
</evidence>
<dbReference type="PANTHER" id="PTHR19443:SF16">
    <property type="entry name" value="HEXOKINASE TYPE 1-RELATED"/>
    <property type="match status" value="1"/>
</dbReference>
<proteinExistence type="inferred from homology"/>
<organism evidence="5 6">
    <name type="scientific">Tagetes erecta</name>
    <name type="common">African marigold</name>
    <dbReference type="NCBI Taxonomy" id="13708"/>
    <lineage>
        <taxon>Eukaryota</taxon>
        <taxon>Viridiplantae</taxon>
        <taxon>Streptophyta</taxon>
        <taxon>Embryophyta</taxon>
        <taxon>Tracheophyta</taxon>
        <taxon>Spermatophyta</taxon>
        <taxon>Magnoliopsida</taxon>
        <taxon>eudicotyledons</taxon>
        <taxon>Gunneridae</taxon>
        <taxon>Pentapetalae</taxon>
        <taxon>asterids</taxon>
        <taxon>campanulids</taxon>
        <taxon>Asterales</taxon>
        <taxon>Asteraceae</taxon>
        <taxon>Asteroideae</taxon>
        <taxon>Heliantheae alliance</taxon>
        <taxon>Tageteae</taxon>
        <taxon>Tagetes</taxon>
    </lineage>
</organism>
<keyword evidence="4" id="KW-0418">Kinase</keyword>
<reference evidence="5" key="1">
    <citation type="journal article" date="2023" name="bioRxiv">
        <title>Improved chromosome-level genome assembly for marigold (Tagetes erecta).</title>
        <authorList>
            <person name="Jiang F."/>
            <person name="Yuan L."/>
            <person name="Wang S."/>
            <person name="Wang H."/>
            <person name="Xu D."/>
            <person name="Wang A."/>
            <person name="Fan W."/>
        </authorList>
    </citation>
    <scope>NUCLEOTIDE SEQUENCE</scope>
    <source>
        <strain evidence="5">WSJ</strain>
        <tissue evidence="5">Leaf</tissue>
    </source>
</reference>
<gene>
    <name evidence="5" type="ORF">QVD17_16545</name>
</gene>
<keyword evidence="4" id="KW-0547">Nucleotide-binding</keyword>
<comment type="pathway">
    <text evidence="1">Carbohydrate degradation; glycolysis; D-glyceraldehyde 3-phosphate and glycerone phosphate from D-glucose: step 1/4.</text>
</comment>
<dbReference type="GO" id="GO:0006096">
    <property type="term" value="P:glycolytic process"/>
    <property type="evidence" value="ECO:0007669"/>
    <property type="project" value="UniProtKB-KW"/>
</dbReference>
<comment type="pathway">
    <text evidence="2">Carbohydrate metabolism; hexose metabolism.</text>
</comment>
<dbReference type="Gene3D" id="3.40.367.20">
    <property type="match status" value="1"/>
</dbReference>
<evidence type="ECO:0000256" key="2">
    <source>
        <dbReference type="ARBA" id="ARBA00005028"/>
    </source>
</evidence>
<dbReference type="Proteomes" id="UP001229421">
    <property type="component" value="Unassembled WGS sequence"/>
</dbReference>
<keyword evidence="4" id="KW-0808">Transferase</keyword>
<dbReference type="GO" id="GO:0005524">
    <property type="term" value="F:ATP binding"/>
    <property type="evidence" value="ECO:0007669"/>
    <property type="project" value="UniProtKB-UniRule"/>
</dbReference>
<dbReference type="GO" id="GO:0005739">
    <property type="term" value="C:mitochondrion"/>
    <property type="evidence" value="ECO:0007669"/>
    <property type="project" value="TreeGrafter"/>
</dbReference>
<dbReference type="GO" id="GO:0001678">
    <property type="term" value="P:intracellular glucose homeostasis"/>
    <property type="evidence" value="ECO:0007669"/>
    <property type="project" value="InterPro"/>
</dbReference>
<dbReference type="InterPro" id="IPR001312">
    <property type="entry name" value="Hexokinase"/>
</dbReference>
<name>A0AAD8P0L9_TARER</name>
<evidence type="ECO:0000256" key="1">
    <source>
        <dbReference type="ARBA" id="ARBA00004888"/>
    </source>
</evidence>
<sequence length="143" mass="15862">MSSTTSVRHKVTQFVVRSDSGTRYGFATCDTIRNERHSTKKNCKRKVNDAVITLAGGRYNDPDVLAAVTLGTGTNAAKTHSQIYKKPGKEAEFFLDIVTSKLEKPFILRTPDMSAMHHDPTPDLKVVVIKLKDIVEISKTSLK</sequence>